<name>A0AA38HWM2_9CUCU</name>
<keyword evidence="2" id="KW-1185">Reference proteome</keyword>
<dbReference type="Proteomes" id="UP001168821">
    <property type="component" value="Unassembled WGS sequence"/>
</dbReference>
<dbReference type="EMBL" id="JALNTZ010000007">
    <property type="protein sequence ID" value="KAJ3645033.1"/>
    <property type="molecule type" value="Genomic_DNA"/>
</dbReference>
<organism evidence="1 2">
    <name type="scientific">Zophobas morio</name>
    <dbReference type="NCBI Taxonomy" id="2755281"/>
    <lineage>
        <taxon>Eukaryota</taxon>
        <taxon>Metazoa</taxon>
        <taxon>Ecdysozoa</taxon>
        <taxon>Arthropoda</taxon>
        <taxon>Hexapoda</taxon>
        <taxon>Insecta</taxon>
        <taxon>Pterygota</taxon>
        <taxon>Neoptera</taxon>
        <taxon>Endopterygota</taxon>
        <taxon>Coleoptera</taxon>
        <taxon>Polyphaga</taxon>
        <taxon>Cucujiformia</taxon>
        <taxon>Tenebrionidae</taxon>
        <taxon>Zophobas</taxon>
    </lineage>
</organism>
<reference evidence="1" key="1">
    <citation type="journal article" date="2023" name="G3 (Bethesda)">
        <title>Whole genome assemblies of Zophobas morio and Tenebrio molitor.</title>
        <authorList>
            <person name="Kaur S."/>
            <person name="Stinson S.A."/>
            <person name="diCenzo G.C."/>
        </authorList>
    </citation>
    <scope>NUCLEOTIDE SEQUENCE</scope>
    <source>
        <strain evidence="1">QUZm001</strain>
    </source>
</reference>
<proteinExistence type="predicted"/>
<comment type="caution">
    <text evidence="1">The sequence shown here is derived from an EMBL/GenBank/DDBJ whole genome shotgun (WGS) entry which is preliminary data.</text>
</comment>
<gene>
    <name evidence="1" type="ORF">Zmor_022723</name>
</gene>
<protein>
    <submittedName>
        <fullName evidence="1">Uncharacterized protein</fullName>
    </submittedName>
</protein>
<sequence length="138" mass="15802">MTFTERTSRSLIFDKIKIFNVIFSCSFVYDVEMSVVPHGAFASHKVRQNEEKLKNQRDACDLTPPKYSSKYMNSVWGMYNRYSVHNFKKNMDEQAFAFTAHQQDAGPKQSVEKTSTDLKGSLSSAKNLLPTGGFLHKY</sequence>
<dbReference type="AlphaFoldDB" id="A0AA38HWM2"/>
<evidence type="ECO:0000313" key="1">
    <source>
        <dbReference type="EMBL" id="KAJ3645033.1"/>
    </source>
</evidence>
<accession>A0AA38HWM2</accession>
<evidence type="ECO:0000313" key="2">
    <source>
        <dbReference type="Proteomes" id="UP001168821"/>
    </source>
</evidence>